<feature type="region of interest" description="Disordered" evidence="1">
    <location>
        <begin position="33"/>
        <end position="59"/>
    </location>
</feature>
<proteinExistence type="predicted"/>
<organism evidence="2 3">
    <name type="scientific">Carboxylicivirga sediminis</name>
    <dbReference type="NCBI Taxonomy" id="2006564"/>
    <lineage>
        <taxon>Bacteria</taxon>
        <taxon>Pseudomonadati</taxon>
        <taxon>Bacteroidota</taxon>
        <taxon>Bacteroidia</taxon>
        <taxon>Marinilabiliales</taxon>
        <taxon>Marinilabiliaceae</taxon>
        <taxon>Carboxylicivirga</taxon>
    </lineage>
</organism>
<evidence type="ECO:0000256" key="1">
    <source>
        <dbReference type="SAM" id="MobiDB-lite"/>
    </source>
</evidence>
<reference evidence="2" key="2">
    <citation type="submission" date="2021-04" db="EMBL/GenBank/DDBJ databases">
        <authorList>
            <person name="Zhang T."/>
            <person name="Zhang Y."/>
            <person name="Lu D."/>
            <person name="Zuo D."/>
            <person name="Du Z."/>
        </authorList>
    </citation>
    <scope>NUCLEOTIDE SEQUENCE</scope>
    <source>
        <strain evidence="2">JR1</strain>
    </source>
</reference>
<protein>
    <submittedName>
        <fullName evidence="2">Uncharacterized protein</fullName>
    </submittedName>
</protein>
<gene>
    <name evidence="2" type="ORF">KDU71_04515</name>
</gene>
<feature type="compositionally biased region" description="Low complexity" evidence="1">
    <location>
        <begin position="50"/>
        <end position="59"/>
    </location>
</feature>
<name>A0A941F0U7_9BACT</name>
<reference evidence="2" key="1">
    <citation type="journal article" date="2018" name="Int. J. Syst. Evol. Microbiol.">
        <title>Carboxylicivirga sediminis sp. nov., isolated from coastal sediment.</title>
        <authorList>
            <person name="Wang F.Q."/>
            <person name="Ren L.H."/>
            <person name="Zou R.J."/>
            <person name="Sun Y.Z."/>
            <person name="Liu X.J."/>
            <person name="Jiang F."/>
            <person name="Liu L.J."/>
        </authorList>
    </citation>
    <scope>NUCLEOTIDE SEQUENCE</scope>
    <source>
        <strain evidence="2">JR1</strain>
    </source>
</reference>
<feature type="compositionally biased region" description="Polar residues" evidence="1">
    <location>
        <begin position="33"/>
        <end position="42"/>
    </location>
</feature>
<accession>A0A941F0U7</accession>
<dbReference type="Proteomes" id="UP000679220">
    <property type="component" value="Unassembled WGS sequence"/>
</dbReference>
<dbReference type="AlphaFoldDB" id="A0A941F0U7"/>
<sequence length="59" mass="6663">MRTTKALRCKNLSDKDFIFDIFQNNGFLPNANTLPESSNLSDNRAELESESANNSEPEQ</sequence>
<evidence type="ECO:0000313" key="3">
    <source>
        <dbReference type="Proteomes" id="UP000679220"/>
    </source>
</evidence>
<keyword evidence="3" id="KW-1185">Reference proteome</keyword>
<comment type="caution">
    <text evidence="2">The sequence shown here is derived from an EMBL/GenBank/DDBJ whole genome shotgun (WGS) entry which is preliminary data.</text>
</comment>
<dbReference type="EMBL" id="JAGTAR010000004">
    <property type="protein sequence ID" value="MBR8534813.1"/>
    <property type="molecule type" value="Genomic_DNA"/>
</dbReference>
<evidence type="ECO:0000313" key="2">
    <source>
        <dbReference type="EMBL" id="MBR8534813.1"/>
    </source>
</evidence>
<dbReference type="RefSeq" id="WP_212188717.1">
    <property type="nucleotide sequence ID" value="NZ_JAGTAR010000004.1"/>
</dbReference>